<reference evidence="2" key="1">
    <citation type="submission" date="2021-02" db="EMBL/GenBank/DDBJ databases">
        <authorList>
            <person name="Dougan E. K."/>
            <person name="Rhodes N."/>
            <person name="Thang M."/>
            <person name="Chan C."/>
        </authorList>
    </citation>
    <scope>NUCLEOTIDE SEQUENCE</scope>
</reference>
<accession>A0A813I6B3</accession>
<dbReference type="AlphaFoldDB" id="A0A813I6B3"/>
<feature type="region of interest" description="Disordered" evidence="1">
    <location>
        <begin position="1"/>
        <end position="21"/>
    </location>
</feature>
<sequence length="277" mass="30095">AAGALRNIPGKHEGEEDTVHGRRHSFVEQLQHAVREVVNLRRVSVTSGSTQPASPKTAAPTTAGKSKPHAAKKQAAAKIDFDLAELLKDPDKQAMLDRFCVTDGPGGFTQAETERMKAAFQRFKPEGGTEIDAIDDLEKILIHLGYLKVLPDVRGLPLTRLASFSLQLVLVLSTCTISCPAAATCTVLSDPSQLSTLCKAESTNGSFGGDYEVGSRDHAVRYIGPYGKSPNLQEYLRFMSSYAQYERDEALDGHAMAARCFFTAVTMDGIGSMYRLR</sequence>
<protein>
    <submittedName>
        <fullName evidence="2">Uncharacterized protein</fullName>
    </submittedName>
</protein>
<evidence type="ECO:0000256" key="1">
    <source>
        <dbReference type="SAM" id="MobiDB-lite"/>
    </source>
</evidence>
<feature type="non-terminal residue" evidence="2">
    <location>
        <position position="277"/>
    </location>
</feature>
<feature type="compositionally biased region" description="Low complexity" evidence="1">
    <location>
        <begin position="49"/>
        <end position="65"/>
    </location>
</feature>
<evidence type="ECO:0000313" key="2">
    <source>
        <dbReference type="EMBL" id="CAE8647612.1"/>
    </source>
</evidence>
<dbReference type="Proteomes" id="UP000626109">
    <property type="component" value="Unassembled WGS sequence"/>
</dbReference>
<feature type="compositionally biased region" description="Basic and acidic residues" evidence="1">
    <location>
        <begin position="10"/>
        <end position="20"/>
    </location>
</feature>
<comment type="caution">
    <text evidence="2">The sequence shown here is derived from an EMBL/GenBank/DDBJ whole genome shotgun (WGS) entry which is preliminary data.</text>
</comment>
<evidence type="ECO:0000313" key="3">
    <source>
        <dbReference type="Proteomes" id="UP000626109"/>
    </source>
</evidence>
<dbReference type="EMBL" id="CAJNNW010005667">
    <property type="protein sequence ID" value="CAE8647612.1"/>
    <property type="molecule type" value="Genomic_DNA"/>
</dbReference>
<feature type="region of interest" description="Disordered" evidence="1">
    <location>
        <begin position="44"/>
        <end position="71"/>
    </location>
</feature>
<gene>
    <name evidence="2" type="ORF">PGLA2088_LOCUS5830</name>
</gene>
<name>A0A813I6B3_POLGL</name>
<proteinExistence type="predicted"/>
<organism evidence="2 3">
    <name type="scientific">Polarella glacialis</name>
    <name type="common">Dinoflagellate</name>
    <dbReference type="NCBI Taxonomy" id="89957"/>
    <lineage>
        <taxon>Eukaryota</taxon>
        <taxon>Sar</taxon>
        <taxon>Alveolata</taxon>
        <taxon>Dinophyceae</taxon>
        <taxon>Suessiales</taxon>
        <taxon>Suessiaceae</taxon>
        <taxon>Polarella</taxon>
    </lineage>
</organism>